<dbReference type="RefSeq" id="WP_193348116.1">
    <property type="nucleotide sequence ID" value="NZ_CBCSIP010000073.1"/>
</dbReference>
<dbReference type="Proteomes" id="UP001516472">
    <property type="component" value="Unassembled WGS sequence"/>
</dbReference>
<reference evidence="1 2" key="1">
    <citation type="submission" date="2020-02" db="EMBL/GenBank/DDBJ databases">
        <authorList>
            <person name="Babadi Z.K."/>
            <person name="Risdian C."/>
            <person name="Ebrahimipour G.H."/>
            <person name="Wink J."/>
        </authorList>
    </citation>
    <scope>NUCLEOTIDE SEQUENCE [LARGE SCALE GENOMIC DNA]</scope>
    <source>
        <strain evidence="1 2">ZKHCc1 1396</strain>
    </source>
</reference>
<comment type="caution">
    <text evidence="1">The sequence shown here is derived from an EMBL/GenBank/DDBJ whole genome shotgun (WGS) entry which is preliminary data.</text>
</comment>
<name>A0ABR9PLF5_9BACT</name>
<protein>
    <recommendedName>
        <fullName evidence="3">Lanthionine biosynthesis protein LanB</fullName>
    </recommendedName>
</protein>
<gene>
    <name evidence="1" type="ORF">G4177_11300</name>
</gene>
<organism evidence="1 2">
    <name type="scientific">Corallococcus soli</name>
    <dbReference type="NCBI Taxonomy" id="2710757"/>
    <lineage>
        <taxon>Bacteria</taxon>
        <taxon>Pseudomonadati</taxon>
        <taxon>Myxococcota</taxon>
        <taxon>Myxococcia</taxon>
        <taxon>Myxococcales</taxon>
        <taxon>Cystobacterineae</taxon>
        <taxon>Myxococcaceae</taxon>
        <taxon>Corallococcus</taxon>
    </lineage>
</organism>
<keyword evidence="2" id="KW-1185">Reference proteome</keyword>
<sequence>MPVALSGWLGSFLELRRTASHKLSDGRPLFRYRCDSTEFEALQRSLREQLRGRLDNADGWEAASFCLCAAEWWRRNYREGSWTWRGILEALDVGDVPHAQLAQLTERGLRFWGRRVLERGGRQEYLLSLALEGGMPLRLVERPDTHVGRFLLRLIQELRDFPDPNTPALELAQRSRHVLPSALQNEQVLMLSAELAAGVVLLQRQVRGEGDPYQALDARVPDWRERLPMDMHHKTAEMLLRSLIQAARAVPSSQGELKVTTRLLPWHQGYRLERAITLPRQLNYAGLAQLLNQRELPARLQLIALARDGTRLLLAMLTQRSATEYLVETSHGASARLSGNTWLGPVLLSAWSLGQELGRHVLPRGEELGELPWLFVPDLQAKEEGIWRLAGTGGGRFRVPEVLIALPEGAILTVQGPGALWARLGQLVGGREVFRLQGSVQVALADVGICQVHTSADTDEAQQCRLEVEPRKLLPGVVAYLGVPSLRVSFATGFEQRRDSREIEYRLASSKTWQRVDGACVGDVSLRYLSDGALLFQTQARVLPSGASLHSQPEGARHGRLRLSAFGGATVKVPPIPHVYANVQTSGMDTEILLRSDGEAPESTSLDVAWPGGQACSLRVPFPRQLVGFTDTSARPLQDGTLVPLERLGRVLALVRTSQLQASAELEAAPSGKAHHLDPFFRLKVPLRCTSPGTLELNLGELESALAKRLASFGDLDAFYELRLRVRGANEPRPAVLRVGRYDLTLAPDWESSQVRLAERHLAGSNVPETLAVELRPLIHPAAPERELERVGPGAWRIPSDLAPGPWLVTGREGSWYRVRPLLWNVRAGGGEKEEPMLGPLQRAVCVPHPQRRKAELDAALEALGGDANHPDWPTLLTYLRSVGELPPETFDAVRQLVDHPRTAALAMFHLSEPDRSRIWAGLEEIPFQWPLVPARAWLEAAGAWLGSSAALSPELRGSVESMLHARYGDVCKMVQSRFAGLEAVLQWTTARMVSSGLLPRVRTPSGVSPAVAAALRSALEEELRQLRRVHADAHWPSVSNYHSSIEEPLRCFPASAQRHVFSPLQDIAESLPLLNAPVLAALAMVYDLRLSAETRFALRTLRESHPSWFSFAFGYVASICLYEVA</sequence>
<accession>A0ABR9PLF5</accession>
<dbReference type="InterPro" id="IPR047879">
    <property type="entry name" value="YjiT"/>
</dbReference>
<evidence type="ECO:0000313" key="1">
    <source>
        <dbReference type="EMBL" id="MBE4748748.1"/>
    </source>
</evidence>
<dbReference type="NCBIfam" id="NF038336">
    <property type="entry name" value="YjiT_fam"/>
    <property type="match status" value="1"/>
</dbReference>
<evidence type="ECO:0000313" key="2">
    <source>
        <dbReference type="Proteomes" id="UP001516472"/>
    </source>
</evidence>
<proteinExistence type="predicted"/>
<evidence type="ECO:0008006" key="3">
    <source>
        <dbReference type="Google" id="ProtNLM"/>
    </source>
</evidence>
<dbReference type="EMBL" id="JAAIYO010000002">
    <property type="protein sequence ID" value="MBE4748748.1"/>
    <property type="molecule type" value="Genomic_DNA"/>
</dbReference>